<dbReference type="PANTHER" id="PTHR42781">
    <property type="entry name" value="SPERMIDINE/PUTRESCINE IMPORT ATP-BINDING PROTEIN POTA"/>
    <property type="match status" value="1"/>
</dbReference>
<dbReference type="Pfam" id="PF00005">
    <property type="entry name" value="ABC_tran"/>
    <property type="match status" value="1"/>
</dbReference>
<protein>
    <submittedName>
        <fullName evidence="5">Molybdate transport system ATP-binding protein</fullName>
    </submittedName>
</protein>
<dbReference type="InterPro" id="IPR050093">
    <property type="entry name" value="ABC_SmlMolc_Importer"/>
</dbReference>
<dbReference type="GO" id="GO:0016887">
    <property type="term" value="F:ATP hydrolysis activity"/>
    <property type="evidence" value="ECO:0007669"/>
    <property type="project" value="InterPro"/>
</dbReference>
<sequence>MLEARIVKKLWHFELNLELKLDNRILVLWGPSGAGKTTVLHCLAGLRKPTSGIIRLNGRTLYSSADKINIPTRKRNVGYLFQDYALFPHMTVKQNVMYGLKNSKQRLAGAPVNALDLLDSFGVGHLKDRYPRHLSGGEKQRVALARALAIQPELLLLDEPFSALDKNSKIKLRRELKDIHTLWQIPFVIVSHDEDDAGFLGDEILTLNKGLPGTGLTQIPRASSFSC</sequence>
<reference evidence="5 6" key="1">
    <citation type="submission" date="2019-07" db="EMBL/GenBank/DDBJ databases">
        <title>Genomic Encyclopedia of Type Strains, Phase I: the one thousand microbial genomes (KMG-I) project.</title>
        <authorList>
            <person name="Kyrpides N."/>
        </authorList>
    </citation>
    <scope>NUCLEOTIDE SEQUENCE [LARGE SCALE GENOMIC DNA]</scope>
    <source>
        <strain evidence="5 6">DSM 6562</strain>
    </source>
</reference>
<evidence type="ECO:0000313" key="5">
    <source>
        <dbReference type="EMBL" id="TYO94593.1"/>
    </source>
</evidence>
<gene>
    <name evidence="5" type="ORF">LX24_02249</name>
</gene>
<keyword evidence="6" id="KW-1185">Reference proteome</keyword>
<dbReference type="PANTHER" id="PTHR42781:SF4">
    <property type="entry name" value="SPERMIDINE_PUTRESCINE IMPORT ATP-BINDING PROTEIN POTA"/>
    <property type="match status" value="1"/>
</dbReference>
<dbReference type="Proteomes" id="UP000323166">
    <property type="component" value="Unassembled WGS sequence"/>
</dbReference>
<evidence type="ECO:0000256" key="2">
    <source>
        <dbReference type="ARBA" id="ARBA00022741"/>
    </source>
</evidence>
<dbReference type="SUPFAM" id="SSF52540">
    <property type="entry name" value="P-loop containing nucleoside triphosphate hydrolases"/>
    <property type="match status" value="1"/>
</dbReference>
<comment type="caution">
    <text evidence="5">The sequence shown here is derived from an EMBL/GenBank/DDBJ whole genome shotgun (WGS) entry which is preliminary data.</text>
</comment>
<evidence type="ECO:0000259" key="4">
    <source>
        <dbReference type="PROSITE" id="PS50893"/>
    </source>
</evidence>
<dbReference type="InterPro" id="IPR027417">
    <property type="entry name" value="P-loop_NTPase"/>
</dbReference>
<keyword evidence="1" id="KW-0813">Transport</keyword>
<dbReference type="PROSITE" id="PS00211">
    <property type="entry name" value="ABC_TRANSPORTER_1"/>
    <property type="match status" value="1"/>
</dbReference>
<name>A0A5S4ZPI9_9FIRM</name>
<dbReference type="AlphaFoldDB" id="A0A5S4ZPI9"/>
<dbReference type="SMART" id="SM00382">
    <property type="entry name" value="AAA"/>
    <property type="match status" value="1"/>
</dbReference>
<dbReference type="InterPro" id="IPR017871">
    <property type="entry name" value="ABC_transporter-like_CS"/>
</dbReference>
<dbReference type="GO" id="GO:0005524">
    <property type="term" value="F:ATP binding"/>
    <property type="evidence" value="ECO:0007669"/>
    <property type="project" value="UniProtKB-KW"/>
</dbReference>
<proteinExistence type="predicted"/>
<evidence type="ECO:0000313" key="6">
    <source>
        <dbReference type="Proteomes" id="UP000323166"/>
    </source>
</evidence>
<dbReference type="InterPro" id="IPR003593">
    <property type="entry name" value="AAA+_ATPase"/>
</dbReference>
<accession>A0A5S4ZPI9</accession>
<dbReference type="Gene3D" id="3.40.50.300">
    <property type="entry name" value="P-loop containing nucleotide triphosphate hydrolases"/>
    <property type="match status" value="1"/>
</dbReference>
<organism evidence="5 6">
    <name type="scientific">Desulfallas thermosapovorans DSM 6562</name>
    <dbReference type="NCBI Taxonomy" id="1121431"/>
    <lineage>
        <taxon>Bacteria</taxon>
        <taxon>Bacillati</taxon>
        <taxon>Bacillota</taxon>
        <taxon>Clostridia</taxon>
        <taxon>Eubacteriales</taxon>
        <taxon>Desulfallaceae</taxon>
        <taxon>Desulfallas</taxon>
    </lineage>
</organism>
<dbReference type="PROSITE" id="PS50893">
    <property type="entry name" value="ABC_TRANSPORTER_2"/>
    <property type="match status" value="1"/>
</dbReference>
<dbReference type="EMBL" id="VNHM01000013">
    <property type="protein sequence ID" value="TYO94593.1"/>
    <property type="molecule type" value="Genomic_DNA"/>
</dbReference>
<dbReference type="InterPro" id="IPR003439">
    <property type="entry name" value="ABC_transporter-like_ATP-bd"/>
</dbReference>
<feature type="domain" description="ABC transporter" evidence="4">
    <location>
        <begin position="1"/>
        <end position="226"/>
    </location>
</feature>
<evidence type="ECO:0000256" key="1">
    <source>
        <dbReference type="ARBA" id="ARBA00022448"/>
    </source>
</evidence>
<evidence type="ECO:0000256" key="3">
    <source>
        <dbReference type="ARBA" id="ARBA00022840"/>
    </source>
</evidence>
<keyword evidence="2" id="KW-0547">Nucleotide-binding</keyword>
<keyword evidence="3 5" id="KW-0067">ATP-binding</keyword>